<dbReference type="Proteomes" id="UP000092578">
    <property type="component" value="Unassembled WGS sequence"/>
</dbReference>
<keyword evidence="2" id="KW-1185">Reference proteome</keyword>
<organism evidence="1 2">
    <name type="scientific">Pseudobacillus wudalianchiensis</name>
    <dbReference type="NCBI Taxonomy" id="1743143"/>
    <lineage>
        <taxon>Bacteria</taxon>
        <taxon>Bacillati</taxon>
        <taxon>Bacillota</taxon>
        <taxon>Bacilli</taxon>
        <taxon>Bacillales</taxon>
        <taxon>Bacillaceae</taxon>
        <taxon>Pseudobacillus</taxon>
    </lineage>
</organism>
<accession>A0A1B9AN34</accession>
<evidence type="ECO:0000313" key="1">
    <source>
        <dbReference type="EMBL" id="OCA85344.1"/>
    </source>
</evidence>
<reference evidence="2" key="1">
    <citation type="submission" date="2016-05" db="EMBL/GenBank/DDBJ databases">
        <authorList>
            <person name="Liu B."/>
            <person name="Wang J."/>
            <person name="Zhu Y."/>
            <person name="Liu G."/>
            <person name="Chen Q."/>
            <person name="Chen Z."/>
            <person name="Lan J."/>
            <person name="Che J."/>
            <person name="Ge C."/>
            <person name="Shi H."/>
            <person name="Pan Z."/>
            <person name="Liu X."/>
        </authorList>
    </citation>
    <scope>NUCLEOTIDE SEQUENCE [LARGE SCALE GENOMIC DNA]</scope>
    <source>
        <strain evidence="2">FJAT-27215</strain>
    </source>
</reference>
<name>A0A1B9AN34_9BACI</name>
<comment type="caution">
    <text evidence="1">The sequence shown here is derived from an EMBL/GenBank/DDBJ whole genome shotgun (WGS) entry which is preliminary data.</text>
</comment>
<dbReference type="EMBL" id="MAYT01000027">
    <property type="protein sequence ID" value="OCA85344.1"/>
    <property type="molecule type" value="Genomic_DNA"/>
</dbReference>
<proteinExistence type="predicted"/>
<protein>
    <submittedName>
        <fullName evidence="1">Uncharacterized protein</fullName>
    </submittedName>
</protein>
<gene>
    <name evidence="1" type="ORF">A8F95_11805</name>
</gene>
<sequence>MVGNLINIKIYSSKTRNSKAAKRFFKKALRPFLVLTLLVIPIDKNPTVQHEKLKEEKRMHSMLGFNSYETVTSIVKPYK</sequence>
<dbReference type="AlphaFoldDB" id="A0A1B9AN34"/>
<evidence type="ECO:0000313" key="2">
    <source>
        <dbReference type="Proteomes" id="UP000092578"/>
    </source>
</evidence>